<evidence type="ECO:0000313" key="3">
    <source>
        <dbReference type="Proteomes" id="UP000231742"/>
    </source>
</evidence>
<reference evidence="2 3" key="1">
    <citation type="submission" date="2017-11" db="EMBL/GenBank/DDBJ databases">
        <title>Genomic Encyclopedia of Archaeal and Bacterial Type Strains, Phase II (KMG-II): From Individual Species to Whole Genera.</title>
        <authorList>
            <person name="Goeker M."/>
        </authorList>
    </citation>
    <scope>NUCLEOTIDE SEQUENCE [LARGE SCALE GENOMIC DNA]</scope>
    <source>
        <strain evidence="2 3">DSM 16400</strain>
    </source>
</reference>
<dbReference type="InterPro" id="IPR036249">
    <property type="entry name" value="Thioredoxin-like_sf"/>
</dbReference>
<dbReference type="Pfam" id="PF00462">
    <property type="entry name" value="Glutaredoxin"/>
    <property type="match status" value="1"/>
</dbReference>
<gene>
    <name evidence="2" type="ORF">CLV85_2437</name>
</gene>
<comment type="caution">
    <text evidence="2">The sequence shown here is derived from an EMBL/GenBank/DDBJ whole genome shotgun (WGS) entry which is preliminary data.</text>
</comment>
<organism evidence="2 3">
    <name type="scientific">Salinibacterium amurskyense</name>
    <dbReference type="NCBI Taxonomy" id="205941"/>
    <lineage>
        <taxon>Bacteria</taxon>
        <taxon>Bacillati</taxon>
        <taxon>Actinomycetota</taxon>
        <taxon>Actinomycetes</taxon>
        <taxon>Micrococcales</taxon>
        <taxon>Microbacteriaceae</taxon>
        <taxon>Salinibacterium</taxon>
    </lineage>
</organism>
<protein>
    <submittedName>
        <fullName evidence="2">Glutaredoxin-like protein</fullName>
    </submittedName>
</protein>
<dbReference type="CDD" id="cd02976">
    <property type="entry name" value="NrdH"/>
    <property type="match status" value="1"/>
</dbReference>
<evidence type="ECO:0000313" key="2">
    <source>
        <dbReference type="EMBL" id="PJJ78857.1"/>
    </source>
</evidence>
<accession>A0A2M9D3T5</accession>
<keyword evidence="3" id="KW-1185">Reference proteome</keyword>
<dbReference type="SUPFAM" id="SSF52833">
    <property type="entry name" value="Thioredoxin-like"/>
    <property type="match status" value="1"/>
</dbReference>
<dbReference type="RefSeq" id="WP_100389857.1">
    <property type="nucleotide sequence ID" value="NZ_BMZU01000003.1"/>
</dbReference>
<dbReference type="Proteomes" id="UP000231742">
    <property type="component" value="Unassembled WGS sequence"/>
</dbReference>
<name>A0A2M9D3T5_9MICO</name>
<evidence type="ECO:0000259" key="1">
    <source>
        <dbReference type="Pfam" id="PF00462"/>
    </source>
</evidence>
<feature type="domain" description="Glutaredoxin" evidence="1">
    <location>
        <begin position="12"/>
        <end position="66"/>
    </location>
</feature>
<dbReference type="Gene3D" id="3.40.30.10">
    <property type="entry name" value="Glutaredoxin"/>
    <property type="match status" value="1"/>
</dbReference>
<dbReference type="AlphaFoldDB" id="A0A2M9D3T5"/>
<dbReference type="EMBL" id="PGFH01000002">
    <property type="protein sequence ID" value="PJJ78857.1"/>
    <property type="molecule type" value="Genomic_DNA"/>
</dbReference>
<proteinExistence type="predicted"/>
<dbReference type="OrthoDB" id="8991911at2"/>
<dbReference type="InterPro" id="IPR002109">
    <property type="entry name" value="Glutaredoxin"/>
</dbReference>
<sequence>MSETTTANPAKVTMYGADWCRDCRRSEALLNSLDIEWEKIDVEKDPTAADRAHAISGRLNIPVVHFTDGTFQVEPSDNDLKTKLAELGAI</sequence>
<dbReference type="PROSITE" id="PS51354">
    <property type="entry name" value="GLUTAREDOXIN_2"/>
    <property type="match status" value="1"/>
</dbReference>